<evidence type="ECO:0008006" key="3">
    <source>
        <dbReference type="Google" id="ProtNLM"/>
    </source>
</evidence>
<accession>A0A096BH10</accession>
<name>A0A096BH10_9FIRM</name>
<reference evidence="1 2" key="1">
    <citation type="submission" date="2013-12" db="EMBL/GenBank/DDBJ databases">
        <title>Draft genome sequence of Caloranaerobacter sp. H53214.</title>
        <authorList>
            <person name="Jiang L.J."/>
            <person name="Shao Z.Z."/>
            <person name="Long M.N."/>
        </authorList>
    </citation>
    <scope>NUCLEOTIDE SEQUENCE [LARGE SCALE GENOMIC DNA]</scope>
    <source>
        <strain evidence="1 2">H53214</strain>
    </source>
</reference>
<dbReference type="EMBL" id="AZTB01000044">
    <property type="protein sequence ID" value="KGG80013.1"/>
    <property type="molecule type" value="Genomic_DNA"/>
</dbReference>
<organism evidence="1 2">
    <name type="scientific">Caloranaerobacter azorensis H53214</name>
    <dbReference type="NCBI Taxonomy" id="1156417"/>
    <lineage>
        <taxon>Bacteria</taxon>
        <taxon>Bacillati</taxon>
        <taxon>Bacillota</taxon>
        <taxon>Tissierellia</taxon>
        <taxon>Tissierellales</taxon>
        <taxon>Thermohalobacteraceae</taxon>
        <taxon>Caloranaerobacter</taxon>
    </lineage>
</organism>
<dbReference type="RefSeq" id="WP_035164016.1">
    <property type="nucleotide sequence ID" value="NZ_AZTB01000044.1"/>
</dbReference>
<dbReference type="AlphaFoldDB" id="A0A096BH10"/>
<gene>
    <name evidence="1" type="ORF">Y919_08615</name>
</gene>
<sequence length="134" mass="15506">MKDSIQKILTMLEKKEIDVKEAIYLLKNLHPDINKPKKRASKIKITIIDEEKHKINIPAMPFWIVQLLSKAGLKLTIITSKYSKHLDNNALKYIETLKDLDLNEIFKVLKMHEPFDLVNIEDGTDGSKIKIITL</sequence>
<dbReference type="Proteomes" id="UP000029622">
    <property type="component" value="Unassembled WGS sequence"/>
</dbReference>
<evidence type="ECO:0000313" key="1">
    <source>
        <dbReference type="EMBL" id="KGG80013.1"/>
    </source>
</evidence>
<evidence type="ECO:0000313" key="2">
    <source>
        <dbReference type="Proteomes" id="UP000029622"/>
    </source>
</evidence>
<proteinExistence type="predicted"/>
<protein>
    <recommendedName>
        <fullName evidence="3">DUF2089 domain-containing protein</fullName>
    </recommendedName>
</protein>
<comment type="caution">
    <text evidence="1">The sequence shown here is derived from an EMBL/GenBank/DDBJ whole genome shotgun (WGS) entry which is preliminary data.</text>
</comment>